<sequence>MSYGFPVRTKLLRNAAAWPLLSKPTQPPSSARSSDPPVHIDRGDLTEGVECISHIIRLPKSLASRLSEQLLVSMEAVGMAADQRPDGFLKYAMSGQFFSFTGSAATVGRLISLLVVDLVSTMMILAVVPGVRKICDENVENEKKVLCVVADCEVSDAPLGSAFQSRILMLRMIIFKTKNRGVSGGAGVDAGAHPPTPKSGIDPWKMINNTKMELREMEGRKVMLKAWGR</sequence>
<dbReference type="Proteomes" id="UP000796880">
    <property type="component" value="Unassembled WGS sequence"/>
</dbReference>
<proteinExistence type="predicted"/>
<reference evidence="1" key="1">
    <citation type="submission" date="2020-03" db="EMBL/GenBank/DDBJ databases">
        <title>A high-quality chromosome-level genome assembly of a woody plant with both climbing and erect habits, Rhamnella rubrinervis.</title>
        <authorList>
            <person name="Lu Z."/>
            <person name="Yang Y."/>
            <person name="Zhu X."/>
            <person name="Sun Y."/>
        </authorList>
    </citation>
    <scope>NUCLEOTIDE SEQUENCE</scope>
    <source>
        <strain evidence="1">BYM</strain>
        <tissue evidence="1">Leaf</tissue>
    </source>
</reference>
<evidence type="ECO:0000313" key="2">
    <source>
        <dbReference type="Proteomes" id="UP000796880"/>
    </source>
</evidence>
<name>A0A8K0DPH2_9ROSA</name>
<accession>A0A8K0DPH2</accession>
<evidence type="ECO:0000313" key="1">
    <source>
        <dbReference type="EMBL" id="KAF3431794.1"/>
    </source>
</evidence>
<gene>
    <name evidence="1" type="ORF">FNV43_RR26530</name>
</gene>
<dbReference type="EMBL" id="VOIH02000012">
    <property type="protein sequence ID" value="KAF3431794.1"/>
    <property type="molecule type" value="Genomic_DNA"/>
</dbReference>
<dbReference type="AlphaFoldDB" id="A0A8K0DPH2"/>
<comment type="caution">
    <text evidence="1">The sequence shown here is derived from an EMBL/GenBank/DDBJ whole genome shotgun (WGS) entry which is preliminary data.</text>
</comment>
<keyword evidence="2" id="KW-1185">Reference proteome</keyword>
<protein>
    <submittedName>
        <fullName evidence="1">Uncharacterized protein</fullName>
    </submittedName>
</protein>
<organism evidence="1 2">
    <name type="scientific">Rhamnella rubrinervis</name>
    <dbReference type="NCBI Taxonomy" id="2594499"/>
    <lineage>
        <taxon>Eukaryota</taxon>
        <taxon>Viridiplantae</taxon>
        <taxon>Streptophyta</taxon>
        <taxon>Embryophyta</taxon>
        <taxon>Tracheophyta</taxon>
        <taxon>Spermatophyta</taxon>
        <taxon>Magnoliopsida</taxon>
        <taxon>eudicotyledons</taxon>
        <taxon>Gunneridae</taxon>
        <taxon>Pentapetalae</taxon>
        <taxon>rosids</taxon>
        <taxon>fabids</taxon>
        <taxon>Rosales</taxon>
        <taxon>Rhamnaceae</taxon>
        <taxon>rhamnoid group</taxon>
        <taxon>Rhamneae</taxon>
        <taxon>Rhamnella</taxon>
    </lineage>
</organism>